<keyword evidence="7" id="KW-0809">Transit peptide</keyword>
<dbReference type="GeneID" id="105001189"/>
<keyword evidence="8 12" id="KW-1133">Transmembrane helix</keyword>
<dbReference type="CTD" id="11194"/>
<evidence type="ECO:0000256" key="10">
    <source>
        <dbReference type="ARBA" id="ARBA00023128"/>
    </source>
</evidence>
<dbReference type="InterPro" id="IPR039421">
    <property type="entry name" value="Type_1_exporter"/>
</dbReference>
<dbReference type="InterPro" id="IPR011527">
    <property type="entry name" value="ABC1_TM_dom"/>
</dbReference>
<feature type="domain" description="ABC transmembrane type-1" evidence="14">
    <location>
        <begin position="133"/>
        <end position="420"/>
    </location>
</feature>
<keyword evidence="15" id="KW-1185">Reference proteome</keyword>
<evidence type="ECO:0000256" key="4">
    <source>
        <dbReference type="ARBA" id="ARBA00022448"/>
    </source>
</evidence>
<feature type="transmembrane region" description="Helical" evidence="12">
    <location>
        <begin position="128"/>
        <end position="148"/>
    </location>
</feature>
<dbReference type="GO" id="GO:0006811">
    <property type="term" value="P:monoatomic ion transport"/>
    <property type="evidence" value="ECO:0007669"/>
    <property type="project" value="UniProtKB-KW"/>
</dbReference>
<gene>
    <name evidence="16" type="primary">ABCB8</name>
</gene>
<keyword evidence="16" id="KW-0067">ATP-binding</keyword>
<evidence type="ECO:0000259" key="14">
    <source>
        <dbReference type="PROSITE" id="PS50929"/>
    </source>
</evidence>
<reference evidence="16" key="1">
    <citation type="submission" date="2025-08" db="UniProtKB">
        <authorList>
            <consortium name="RefSeq"/>
        </authorList>
    </citation>
    <scope>IDENTIFICATION</scope>
    <source>
        <tissue evidence="16">Blood</tissue>
    </source>
</reference>
<protein>
    <submittedName>
        <fullName evidence="16">ATP-binding cassette sub-family B member 8, mitochondrial</fullName>
    </submittedName>
</protein>
<evidence type="ECO:0000259" key="13">
    <source>
        <dbReference type="PROSITE" id="PS50893"/>
    </source>
</evidence>
<evidence type="ECO:0000256" key="12">
    <source>
        <dbReference type="SAM" id="Phobius"/>
    </source>
</evidence>
<keyword evidence="11 12" id="KW-0472">Membrane</keyword>
<feature type="domain" description="ABC transporter" evidence="13">
    <location>
        <begin position="455"/>
        <end position="744"/>
    </location>
</feature>
<evidence type="ECO:0000256" key="6">
    <source>
        <dbReference type="ARBA" id="ARBA00022792"/>
    </source>
</evidence>
<proteinExistence type="inferred from homology"/>
<dbReference type="FunFam" id="1.20.1560.10:FF:000016">
    <property type="entry name" value="ATP-binding cassette sub-family B member 8, mitochondrial"/>
    <property type="match status" value="1"/>
</dbReference>
<dbReference type="Gene3D" id="1.20.1560.10">
    <property type="entry name" value="ABC transporter type 1, transmembrane domain"/>
    <property type="match status" value="1"/>
</dbReference>
<evidence type="ECO:0000256" key="8">
    <source>
        <dbReference type="ARBA" id="ARBA00022989"/>
    </source>
</evidence>
<dbReference type="RefSeq" id="XP_010855665.1">
    <property type="nucleotide sequence ID" value="XM_010857363.1"/>
</dbReference>
<keyword evidence="6" id="KW-0999">Mitochondrion inner membrane</keyword>
<feature type="transmembrane region" description="Helical" evidence="12">
    <location>
        <begin position="277"/>
        <end position="299"/>
    </location>
</feature>
<dbReference type="PANTHER" id="PTHR43394">
    <property type="entry name" value="ATP-DEPENDENT PERMEASE MDL1, MITOCHONDRIAL"/>
    <property type="match status" value="1"/>
</dbReference>
<sequence>MLVHLFRVGIRGGPVPGKPLLPLRFQTFSAVRSSDGRPSACLLGAMARLRSQLRARLPRAPPAPVRSPSAWRWVGGVLLGPLVLSKCPRLSLVALCEAEEAPLARSRPRVLEPRFNWTLFWQFLRPHLLVLGAAIVLALGAALVNVQIPLLLGQLVEIVAKYTRDHAGSFLTESRSLSTHLLLLYGLQGLLTFGYLVLLSRIGERMAVDLRRALFCNLLRQDIEFFDAKKTGQLVSRLTTDVQEFKSSFKLVISQGLRSCTQVAGCLVSLSMLSTRLTLLLMVATPALMGVGTLMGSALRKLSRQCQEQVARATGVADEALGNVRTVRAFAMEQREEERYGAELEGSRCKAEELGRGIALFQGLSNIAFNCMVLGTLFVGGSLVAGQQLTGGDLMSFLVASQTVQRSMANLSILFGQVVRGLSAGARVFEYMTLSPGIPLSGGCSLPREHLRGSITFHNVSFSYPCRPGFPVLRDFSLTLPPGKIVALVGQSGGGKTTVASLLERFYDPTVGMVTLDGQDLRTLDPSWLRSQVIGFISQEPVLFGTTIMENIRFGKVDASDEEVYAAAREANAHEFITSFPEGYNTVVGEFRHGVLHGPGGPHGRECRGAGMRSWPQGRPDRDCGLEGQRRLSGDRDHAGVVQAQAGCRDRSVAGIHMIHDVGTLQSSPRQPPRPDQKHRESISFSLWVLSFNERCFHFYPQGWFWLSTSLRRIVVMAHGRVCEVGTHEELLKKGGLYSELIRRQALDTPPPEAAQVLGHRHSKS</sequence>
<comment type="similarity">
    <text evidence="3">Belongs to the ABC transporter superfamily. ABCB family. Multidrug resistance exporter (TC 3.A.1.201) subfamily.</text>
</comment>
<keyword evidence="10" id="KW-0496">Mitochondrion</keyword>
<evidence type="ECO:0000256" key="11">
    <source>
        <dbReference type="ARBA" id="ARBA00023136"/>
    </source>
</evidence>
<keyword evidence="16" id="KW-0547">Nucleotide-binding</keyword>
<evidence type="ECO:0000256" key="7">
    <source>
        <dbReference type="ARBA" id="ARBA00022946"/>
    </source>
</evidence>
<dbReference type="Gene3D" id="3.40.50.300">
    <property type="entry name" value="P-loop containing nucleotide triphosphate hydrolases"/>
    <property type="match status" value="1"/>
</dbReference>
<evidence type="ECO:0000256" key="1">
    <source>
        <dbReference type="ARBA" id="ARBA00004141"/>
    </source>
</evidence>
<dbReference type="PROSITE" id="PS50929">
    <property type="entry name" value="ABC_TM1F"/>
    <property type="match status" value="1"/>
</dbReference>
<dbReference type="CDD" id="cd18574">
    <property type="entry name" value="ABC_6TM_ABCB8_like"/>
    <property type="match status" value="1"/>
</dbReference>
<evidence type="ECO:0000256" key="3">
    <source>
        <dbReference type="ARBA" id="ARBA00007577"/>
    </source>
</evidence>
<dbReference type="InterPro" id="IPR027417">
    <property type="entry name" value="P-loop_NTPase"/>
</dbReference>
<dbReference type="Pfam" id="PF00664">
    <property type="entry name" value="ABC_membrane"/>
    <property type="match status" value="1"/>
</dbReference>
<evidence type="ECO:0000256" key="9">
    <source>
        <dbReference type="ARBA" id="ARBA00023065"/>
    </source>
</evidence>
<dbReference type="PROSITE" id="PS50893">
    <property type="entry name" value="ABC_TRANSPORTER_2"/>
    <property type="match status" value="1"/>
</dbReference>
<keyword evidence="5 12" id="KW-0812">Transmembrane</keyword>
<dbReference type="SUPFAM" id="SSF52540">
    <property type="entry name" value="P-loop containing nucleoside triphosphate hydrolases"/>
    <property type="match status" value="2"/>
</dbReference>
<evidence type="ECO:0000256" key="2">
    <source>
        <dbReference type="ARBA" id="ARBA00004273"/>
    </source>
</evidence>
<evidence type="ECO:0000313" key="15">
    <source>
        <dbReference type="Proteomes" id="UP000515208"/>
    </source>
</evidence>
<comment type="subcellular location">
    <subcellularLocation>
        <location evidence="1">Membrane</location>
        <topology evidence="1">Multi-pass membrane protein</topology>
    </subcellularLocation>
    <subcellularLocation>
        <location evidence="2">Mitochondrion inner membrane</location>
    </subcellularLocation>
</comment>
<dbReference type="AlphaFoldDB" id="A0A6P3IX18"/>
<dbReference type="GO" id="GO:0005743">
    <property type="term" value="C:mitochondrial inner membrane"/>
    <property type="evidence" value="ECO:0007669"/>
    <property type="project" value="UniProtKB-SubCell"/>
</dbReference>
<accession>A0A6P3IX18</accession>
<name>A0A6P3IX18_BISBB</name>
<evidence type="ECO:0000256" key="5">
    <source>
        <dbReference type="ARBA" id="ARBA00022692"/>
    </source>
</evidence>
<feature type="transmembrane region" description="Helical" evidence="12">
    <location>
        <begin position="182"/>
        <end position="202"/>
    </location>
</feature>
<dbReference type="KEGG" id="bbis:105001189"/>
<organism evidence="15 16">
    <name type="scientific">Bison bison bison</name>
    <name type="common">North American plains bison</name>
    <dbReference type="NCBI Taxonomy" id="43346"/>
    <lineage>
        <taxon>Eukaryota</taxon>
        <taxon>Metazoa</taxon>
        <taxon>Chordata</taxon>
        <taxon>Craniata</taxon>
        <taxon>Vertebrata</taxon>
        <taxon>Euteleostomi</taxon>
        <taxon>Mammalia</taxon>
        <taxon>Eutheria</taxon>
        <taxon>Laurasiatheria</taxon>
        <taxon>Artiodactyla</taxon>
        <taxon>Ruminantia</taxon>
        <taxon>Pecora</taxon>
        <taxon>Bovidae</taxon>
        <taxon>Bovinae</taxon>
        <taxon>Bison</taxon>
    </lineage>
</organism>
<keyword evidence="9" id="KW-0406">Ion transport</keyword>
<dbReference type="PANTHER" id="PTHR43394:SF17">
    <property type="entry name" value="MITOCHONDRIAL POTASSIUM CHANNEL ATP-BINDING SUBUNIT"/>
    <property type="match status" value="1"/>
</dbReference>
<dbReference type="FunFam" id="3.40.50.300:FF:006123">
    <property type="entry name" value="Predicted protein"/>
    <property type="match status" value="1"/>
</dbReference>
<dbReference type="GO" id="GO:0090374">
    <property type="term" value="P:oligopeptide export from mitochondrion"/>
    <property type="evidence" value="ECO:0007669"/>
    <property type="project" value="TreeGrafter"/>
</dbReference>
<dbReference type="GO" id="GO:0016887">
    <property type="term" value="F:ATP hydrolysis activity"/>
    <property type="evidence" value="ECO:0007669"/>
    <property type="project" value="InterPro"/>
</dbReference>
<evidence type="ECO:0000313" key="16">
    <source>
        <dbReference type="RefSeq" id="XP_010855665.1"/>
    </source>
</evidence>
<dbReference type="GO" id="GO:0005524">
    <property type="term" value="F:ATP binding"/>
    <property type="evidence" value="ECO:0007669"/>
    <property type="project" value="UniProtKB-KW"/>
</dbReference>
<keyword evidence="4" id="KW-0813">Transport</keyword>
<dbReference type="GO" id="GO:0015421">
    <property type="term" value="F:ABC-type oligopeptide transporter activity"/>
    <property type="evidence" value="ECO:0007669"/>
    <property type="project" value="TreeGrafter"/>
</dbReference>
<dbReference type="Pfam" id="PF00005">
    <property type="entry name" value="ABC_tran"/>
    <property type="match status" value="1"/>
</dbReference>
<dbReference type="SUPFAM" id="SSF90123">
    <property type="entry name" value="ABC transporter transmembrane region"/>
    <property type="match status" value="1"/>
</dbReference>
<dbReference type="InterPro" id="IPR003439">
    <property type="entry name" value="ABC_transporter-like_ATP-bd"/>
</dbReference>
<dbReference type="InterPro" id="IPR036640">
    <property type="entry name" value="ABC1_TM_sf"/>
</dbReference>
<dbReference type="Proteomes" id="UP000515208">
    <property type="component" value="Unplaced"/>
</dbReference>
<dbReference type="OrthoDB" id="6500128at2759"/>